<protein>
    <submittedName>
        <fullName evidence="2">Uncharacterized protein</fullName>
    </submittedName>
</protein>
<accession>A0AAV0WAD1</accession>
<keyword evidence="1" id="KW-0472">Membrane</keyword>
<keyword evidence="1" id="KW-0812">Transmembrane</keyword>
<comment type="caution">
    <text evidence="2">The sequence shown here is derived from an EMBL/GenBank/DDBJ whole genome shotgun (WGS) entry which is preliminary data.</text>
</comment>
<name>A0AAV0WAD1_9HEMI</name>
<proteinExistence type="predicted"/>
<evidence type="ECO:0000313" key="2">
    <source>
        <dbReference type="EMBL" id="CAI6352720.1"/>
    </source>
</evidence>
<reference evidence="2 3" key="1">
    <citation type="submission" date="2023-01" db="EMBL/GenBank/DDBJ databases">
        <authorList>
            <person name="Whitehead M."/>
        </authorList>
    </citation>
    <scope>NUCLEOTIDE SEQUENCE [LARGE SCALE GENOMIC DNA]</scope>
</reference>
<dbReference type="EMBL" id="CARXXK010000002">
    <property type="protein sequence ID" value="CAI6352720.1"/>
    <property type="molecule type" value="Genomic_DNA"/>
</dbReference>
<dbReference type="Proteomes" id="UP001160148">
    <property type="component" value="Unassembled WGS sequence"/>
</dbReference>
<keyword evidence="1" id="KW-1133">Transmembrane helix</keyword>
<organism evidence="2 3">
    <name type="scientific">Macrosiphum euphorbiae</name>
    <name type="common">potato aphid</name>
    <dbReference type="NCBI Taxonomy" id="13131"/>
    <lineage>
        <taxon>Eukaryota</taxon>
        <taxon>Metazoa</taxon>
        <taxon>Ecdysozoa</taxon>
        <taxon>Arthropoda</taxon>
        <taxon>Hexapoda</taxon>
        <taxon>Insecta</taxon>
        <taxon>Pterygota</taxon>
        <taxon>Neoptera</taxon>
        <taxon>Paraneoptera</taxon>
        <taxon>Hemiptera</taxon>
        <taxon>Sternorrhyncha</taxon>
        <taxon>Aphidomorpha</taxon>
        <taxon>Aphidoidea</taxon>
        <taxon>Aphididae</taxon>
        <taxon>Macrosiphini</taxon>
        <taxon>Macrosiphum</taxon>
    </lineage>
</organism>
<dbReference type="AlphaFoldDB" id="A0AAV0WAD1"/>
<gene>
    <name evidence="2" type="ORF">MEUPH1_LOCUS8925</name>
</gene>
<feature type="transmembrane region" description="Helical" evidence="1">
    <location>
        <begin position="26"/>
        <end position="50"/>
    </location>
</feature>
<evidence type="ECO:0000313" key="3">
    <source>
        <dbReference type="Proteomes" id="UP001160148"/>
    </source>
</evidence>
<keyword evidence="3" id="KW-1185">Reference proteome</keyword>
<sequence length="78" mass="8882">MLVACLVKAIEYFDEAKDTNSFPNGLVMSTIAIVMAAILWVWLIIFSSIWKRMNTVIRMHKNKNYLTVANDINTAFAV</sequence>
<evidence type="ECO:0000256" key="1">
    <source>
        <dbReference type="SAM" id="Phobius"/>
    </source>
</evidence>